<dbReference type="EMBL" id="JAQOSQ010000011">
    <property type="protein sequence ID" value="MDJ1183958.1"/>
    <property type="molecule type" value="Genomic_DNA"/>
</dbReference>
<dbReference type="InterPro" id="IPR008979">
    <property type="entry name" value="Galactose-bd-like_sf"/>
</dbReference>
<evidence type="ECO:0000313" key="7">
    <source>
        <dbReference type="EMBL" id="MDJ1183958.1"/>
    </source>
</evidence>
<dbReference type="Gene3D" id="3.20.20.80">
    <property type="entry name" value="Glycosidases"/>
    <property type="match status" value="1"/>
</dbReference>
<name>A0ABT7BXN5_9CYAN</name>
<accession>A0ABT7BXN5</accession>
<dbReference type="GO" id="GO:0016787">
    <property type="term" value="F:hydrolase activity"/>
    <property type="evidence" value="ECO:0007669"/>
    <property type="project" value="UniProtKB-KW"/>
</dbReference>
<evidence type="ECO:0000256" key="3">
    <source>
        <dbReference type="ARBA" id="ARBA00023295"/>
    </source>
</evidence>
<sequence length="1302" mass="147372">MNQRFKQKLVHWLGLLAIALITLSCIGNLNNSSASAPMNTSPCRTFNITNYPPLTQVPENSDRAQFYLNGIWEFQPAISPTTDASPQSSPDSESWGKIRVPGDWQRENDPRNPGLLSRGTGDIWSRFEGKTLGRAWYRKTVQIPQSWAGRRILLNLDRVSTDAQIYVNDRPCGTIEWPYGAVDITPSVKLGEENTLTLLVSAFADAEDRTIIMGPGEIYTSPAKLGSRGLIGEVRLLSIPESAWISDVFVQPSTRNQSIKLNIELTDITEPGAVQIRAAMLDEHGNVEQQFSAQQEVQATPTQTLNVSWNWENPRLWDVQQPNLYTLRLQIEGKSIQDTYDQSFGFREFWIEGKRFYLNGTELRLRPVYHRDLWQSWWVGNPQVMDKMIQGYQAAGFNIAEVWPVDHDERGRWHFRELLAERADLKGLPLMGPVLPMHVLAKSKDWNRPEVRERWEQRMETEMRRYRNHPSIVMWVTNANYYGHSDDQNPRRIGMQTVEGTIGKNPARYWHNYVASGKEAIAIIKEHDTTRSVISHQGAAVGDVYSLNSYLGMIPLQEREEWLSNWQANGDMPYMTVELGTPLHTTMMRARNGFRHAVKSEPLMSEFSAIYLGKDAYELETPDYRQKIREQFVRDQEYQNWQFNPELDFAPAFQNLQQLFTTNTWRSWRTWGITGGMIPWEDGHGWERSLVWNDMVSLPEFVPGQRGAYPEKVARGFWYYMQPEGNVVHPGAIALMENNGPTLAWIAGSPKAFTEKDRSFTVSEKLRKQVVLLNDTRSEQDFQFKWQLKISGKVLKKSKKSGTIKPAQTLFFPIKTTLKPQTLPDGLSFPVEGEISLTAQIGDRQHQDRFPFRLFAQPTPASATLTVFDPVGTTTQMLQQLGYSTVPWDGQETDSLLIIGREALSDGRQLPGDLREFIRNGGRTLIFIQDRQWLQETLGLRTCPHLSRRVFPIDPNHPAIEGLDREDLRDWRGASSLVEAYPDTTETGFETSPHGFPPYGWHWGNQGSVSSSAMEKPHLSSWRPILESEFDLAYTPLMELDYGGGRLILSTLDFADNIPLDPAATQLAKQLLDYAATAPLAAKASSTLFIGSDGEATALDRLGLVYQRADGLSTDAPLAIIGEDAEVSDNQLQGYLQQGGKVLILPRHDRPILGLTTAAARDFAGSLQVPQWPETRGLSASDLRSRADYDTWLIQSSDDLGAEIGADGLLARRQVGSGIAIATQLDPDALNADTNTYLRYTRWRHTRALCQILANLGATFKGDESVFEAIKSGRGSGKSPLYHPDYRTDFELGDNPYRYYRW</sequence>
<evidence type="ECO:0000256" key="4">
    <source>
        <dbReference type="SAM" id="MobiDB-lite"/>
    </source>
</evidence>
<dbReference type="Proteomes" id="UP001232992">
    <property type="component" value="Unassembled WGS sequence"/>
</dbReference>
<organism evidence="7 8">
    <name type="scientific">Roseofilum casamattae BLCC-M143</name>
    <dbReference type="NCBI Taxonomy" id="3022442"/>
    <lineage>
        <taxon>Bacteria</taxon>
        <taxon>Bacillati</taxon>
        <taxon>Cyanobacteriota</taxon>
        <taxon>Cyanophyceae</taxon>
        <taxon>Desertifilales</taxon>
        <taxon>Desertifilaceae</taxon>
        <taxon>Roseofilum</taxon>
        <taxon>Roseofilum casamattae</taxon>
    </lineage>
</organism>
<evidence type="ECO:0000313" key="8">
    <source>
        <dbReference type="Proteomes" id="UP001232992"/>
    </source>
</evidence>
<dbReference type="SUPFAM" id="SSF49785">
    <property type="entry name" value="Galactose-binding domain-like"/>
    <property type="match status" value="1"/>
</dbReference>
<dbReference type="InterPro" id="IPR006102">
    <property type="entry name" value="Ig-like_GH2"/>
</dbReference>
<dbReference type="SUPFAM" id="SSF49303">
    <property type="entry name" value="beta-Galactosidase/glucuronidase domain"/>
    <property type="match status" value="1"/>
</dbReference>
<keyword evidence="2 7" id="KW-0378">Hydrolase</keyword>
<comment type="similarity">
    <text evidence="1">Belongs to the glycosyl hydrolase 2 family.</text>
</comment>
<dbReference type="PANTHER" id="PTHR42732">
    <property type="entry name" value="BETA-GALACTOSIDASE"/>
    <property type="match status" value="1"/>
</dbReference>
<protein>
    <submittedName>
        <fullName evidence="7">Glycoside hydrolase family 2 TIM barrel-domain containing protein</fullName>
    </submittedName>
</protein>
<dbReference type="RefSeq" id="WP_283758611.1">
    <property type="nucleotide sequence ID" value="NZ_JAQOSQ010000011.1"/>
</dbReference>
<dbReference type="Gene3D" id="2.60.120.260">
    <property type="entry name" value="Galactose-binding domain-like"/>
    <property type="match status" value="1"/>
</dbReference>
<keyword evidence="8" id="KW-1185">Reference proteome</keyword>
<dbReference type="Pfam" id="PF00703">
    <property type="entry name" value="Glyco_hydro_2"/>
    <property type="match status" value="1"/>
</dbReference>
<feature type="region of interest" description="Disordered" evidence="4">
    <location>
        <begin position="78"/>
        <end position="118"/>
    </location>
</feature>
<gene>
    <name evidence="7" type="ORF">PMH09_12255</name>
</gene>
<keyword evidence="3" id="KW-0326">Glycosidase</keyword>
<comment type="caution">
    <text evidence="7">The sequence shown here is derived from an EMBL/GenBank/DDBJ whole genome shotgun (WGS) entry which is preliminary data.</text>
</comment>
<evidence type="ECO:0000259" key="6">
    <source>
        <dbReference type="Pfam" id="PF02836"/>
    </source>
</evidence>
<dbReference type="SUPFAM" id="SSF51445">
    <property type="entry name" value="(Trans)glycosidases"/>
    <property type="match status" value="1"/>
</dbReference>
<proteinExistence type="inferred from homology"/>
<dbReference type="InterPro" id="IPR006103">
    <property type="entry name" value="Glyco_hydro_2_cat"/>
</dbReference>
<dbReference type="PROSITE" id="PS51257">
    <property type="entry name" value="PROKAR_LIPOPROTEIN"/>
    <property type="match status" value="1"/>
</dbReference>
<feature type="domain" description="Glycoside hydrolase family 2 catalytic" evidence="6">
    <location>
        <begin position="447"/>
        <end position="580"/>
    </location>
</feature>
<dbReference type="InterPro" id="IPR036156">
    <property type="entry name" value="Beta-gal/glucu_dom_sf"/>
</dbReference>
<feature type="domain" description="Glycoside hydrolase family 2 immunoglobulin-like beta-sandwich" evidence="5">
    <location>
        <begin position="245"/>
        <end position="347"/>
    </location>
</feature>
<feature type="compositionally biased region" description="Polar residues" evidence="4">
    <location>
        <begin position="78"/>
        <end position="92"/>
    </location>
</feature>
<reference evidence="7 8" key="1">
    <citation type="submission" date="2023-01" db="EMBL/GenBank/DDBJ databases">
        <title>Novel diversity within Roseofilum (Cyanobacteria; Desertifilaceae) from marine benthic mats with descriptions of four novel species.</title>
        <authorList>
            <person name="Wang Y."/>
            <person name="Berthold D.E."/>
            <person name="Hu J."/>
            <person name="Lefler F.W."/>
            <person name="Laughinghouse H.D. IV."/>
        </authorList>
    </citation>
    <scope>NUCLEOTIDE SEQUENCE [LARGE SCALE GENOMIC DNA]</scope>
    <source>
        <strain evidence="7 8">BLCC-M143</strain>
    </source>
</reference>
<evidence type="ECO:0000256" key="2">
    <source>
        <dbReference type="ARBA" id="ARBA00022801"/>
    </source>
</evidence>
<dbReference type="InterPro" id="IPR017853">
    <property type="entry name" value="GH"/>
</dbReference>
<dbReference type="Gene3D" id="2.60.40.10">
    <property type="entry name" value="Immunoglobulins"/>
    <property type="match status" value="1"/>
</dbReference>
<dbReference type="InterPro" id="IPR013783">
    <property type="entry name" value="Ig-like_fold"/>
</dbReference>
<dbReference type="PANTHER" id="PTHR42732:SF1">
    <property type="entry name" value="BETA-MANNOSIDASE"/>
    <property type="match status" value="1"/>
</dbReference>
<dbReference type="InterPro" id="IPR051913">
    <property type="entry name" value="GH2_Domain-Containing"/>
</dbReference>
<evidence type="ECO:0000259" key="5">
    <source>
        <dbReference type="Pfam" id="PF00703"/>
    </source>
</evidence>
<evidence type="ECO:0000256" key="1">
    <source>
        <dbReference type="ARBA" id="ARBA00007401"/>
    </source>
</evidence>
<dbReference type="Pfam" id="PF02836">
    <property type="entry name" value="Glyco_hydro_2_C"/>
    <property type="match status" value="1"/>
</dbReference>